<keyword evidence="1" id="KW-0175">Coiled coil</keyword>
<feature type="coiled-coil region" evidence="1">
    <location>
        <begin position="55"/>
        <end position="82"/>
    </location>
</feature>
<evidence type="ECO:0000256" key="1">
    <source>
        <dbReference type="SAM" id="Coils"/>
    </source>
</evidence>
<dbReference type="RefSeq" id="WP_146687333.1">
    <property type="nucleotide sequence ID" value="NZ_LT629750.1"/>
</dbReference>
<reference evidence="3" key="1">
    <citation type="submission" date="2016-10" db="EMBL/GenBank/DDBJ databases">
        <authorList>
            <person name="Varghese N."/>
            <person name="Submissions S."/>
        </authorList>
    </citation>
    <scope>NUCLEOTIDE SEQUENCE [LARGE SCALE GENOMIC DNA]</scope>
    <source>
        <strain evidence="3">GAS369</strain>
    </source>
</reference>
<sequence length="275" mass="29923">MDYKTVMVSLALDQPNDACLAVAGDIAERFEARIVGIAASDLRAPLYFAEGEYAQKLLDQEAEAIRKRLSELEAEFRSSVQKRVKSVEWRSAQALPSNYVVQQARAADVLVVGAREEAVVDLSVAADPNDLLMRAGRPLIVVPSTVQWLDLRSVLVAWKDVKEARRAIFDALPILAVAKEVAIAEIPEEGAYRADALSHVEDVAAWLLRHGIVASTVVPEATAEVTGQLDWIAANVGAGMVIAGAYGHSRLREWILGGVTRHLTTESSRCSFLSH</sequence>
<organism evidence="2 3">
    <name type="scientific">Bradyrhizobium canariense</name>
    <dbReference type="NCBI Taxonomy" id="255045"/>
    <lineage>
        <taxon>Bacteria</taxon>
        <taxon>Pseudomonadati</taxon>
        <taxon>Pseudomonadota</taxon>
        <taxon>Alphaproteobacteria</taxon>
        <taxon>Hyphomicrobiales</taxon>
        <taxon>Nitrobacteraceae</taxon>
        <taxon>Bradyrhizobium</taxon>
    </lineage>
</organism>
<dbReference type="Gene3D" id="3.40.50.12370">
    <property type="match status" value="1"/>
</dbReference>
<gene>
    <name evidence="2" type="ORF">SAMN05444158_2342</name>
</gene>
<evidence type="ECO:0000313" key="2">
    <source>
        <dbReference type="EMBL" id="SDS53164.1"/>
    </source>
</evidence>
<proteinExistence type="predicted"/>
<dbReference type="Proteomes" id="UP000243904">
    <property type="component" value="Chromosome I"/>
</dbReference>
<protein>
    <recommendedName>
        <fullName evidence="4">Universal stress protein UspA</fullName>
    </recommendedName>
</protein>
<dbReference type="EMBL" id="LT629750">
    <property type="protein sequence ID" value="SDS53164.1"/>
    <property type="molecule type" value="Genomic_DNA"/>
</dbReference>
<accession>A0A1H1SZ27</accession>
<evidence type="ECO:0008006" key="4">
    <source>
        <dbReference type="Google" id="ProtNLM"/>
    </source>
</evidence>
<keyword evidence="3" id="KW-1185">Reference proteome</keyword>
<dbReference type="AlphaFoldDB" id="A0A1H1SZ27"/>
<dbReference type="SUPFAM" id="SSF52402">
    <property type="entry name" value="Adenine nucleotide alpha hydrolases-like"/>
    <property type="match status" value="2"/>
</dbReference>
<name>A0A1H1SZ27_9BRAD</name>
<evidence type="ECO:0000313" key="3">
    <source>
        <dbReference type="Proteomes" id="UP000243904"/>
    </source>
</evidence>